<accession>A0A0A9D9I0</accession>
<feature type="compositionally biased region" description="Low complexity" evidence="1">
    <location>
        <begin position="236"/>
        <end position="246"/>
    </location>
</feature>
<organism evidence="2">
    <name type="scientific">Arundo donax</name>
    <name type="common">Giant reed</name>
    <name type="synonym">Donax arundinaceus</name>
    <dbReference type="NCBI Taxonomy" id="35708"/>
    <lineage>
        <taxon>Eukaryota</taxon>
        <taxon>Viridiplantae</taxon>
        <taxon>Streptophyta</taxon>
        <taxon>Embryophyta</taxon>
        <taxon>Tracheophyta</taxon>
        <taxon>Spermatophyta</taxon>
        <taxon>Magnoliopsida</taxon>
        <taxon>Liliopsida</taxon>
        <taxon>Poales</taxon>
        <taxon>Poaceae</taxon>
        <taxon>PACMAD clade</taxon>
        <taxon>Arundinoideae</taxon>
        <taxon>Arundineae</taxon>
        <taxon>Arundo</taxon>
    </lineage>
</organism>
<dbReference type="AlphaFoldDB" id="A0A0A9D9I0"/>
<feature type="compositionally biased region" description="Low complexity" evidence="1">
    <location>
        <begin position="194"/>
        <end position="210"/>
    </location>
</feature>
<dbReference type="EMBL" id="GBRH01212661">
    <property type="protein sequence ID" value="JAD85234.1"/>
    <property type="molecule type" value="Transcribed_RNA"/>
</dbReference>
<feature type="compositionally biased region" description="Basic and acidic residues" evidence="1">
    <location>
        <begin position="222"/>
        <end position="235"/>
    </location>
</feature>
<feature type="compositionally biased region" description="Basic and acidic residues" evidence="1">
    <location>
        <begin position="143"/>
        <end position="154"/>
    </location>
</feature>
<evidence type="ECO:0000313" key="2">
    <source>
        <dbReference type="EMBL" id="JAD85234.1"/>
    </source>
</evidence>
<name>A0A0A9D9I0_ARUDO</name>
<proteinExistence type="predicted"/>
<reference evidence="2" key="1">
    <citation type="submission" date="2014-09" db="EMBL/GenBank/DDBJ databases">
        <authorList>
            <person name="Magalhaes I.L.F."/>
            <person name="Oliveira U."/>
            <person name="Santos F.R."/>
            <person name="Vidigal T.H.D.A."/>
            <person name="Brescovit A.D."/>
            <person name="Santos A.J."/>
        </authorList>
    </citation>
    <scope>NUCLEOTIDE SEQUENCE</scope>
    <source>
        <tissue evidence="2">Shoot tissue taken approximately 20 cm above the soil surface</tissue>
    </source>
</reference>
<reference evidence="2" key="2">
    <citation type="journal article" date="2015" name="Data Brief">
        <title>Shoot transcriptome of the giant reed, Arundo donax.</title>
        <authorList>
            <person name="Barrero R.A."/>
            <person name="Guerrero F.D."/>
            <person name="Moolhuijzen P."/>
            <person name="Goolsby J.A."/>
            <person name="Tidwell J."/>
            <person name="Bellgard S.E."/>
            <person name="Bellgard M.I."/>
        </authorList>
    </citation>
    <scope>NUCLEOTIDE SEQUENCE</scope>
    <source>
        <tissue evidence="2">Shoot tissue taken approximately 20 cm above the soil surface</tissue>
    </source>
</reference>
<feature type="region of interest" description="Disordered" evidence="1">
    <location>
        <begin position="1"/>
        <end position="63"/>
    </location>
</feature>
<evidence type="ECO:0000256" key="1">
    <source>
        <dbReference type="SAM" id="MobiDB-lite"/>
    </source>
</evidence>
<feature type="region of interest" description="Disordered" evidence="1">
    <location>
        <begin position="194"/>
        <end position="246"/>
    </location>
</feature>
<feature type="region of interest" description="Disordered" evidence="1">
    <location>
        <begin position="128"/>
        <end position="154"/>
    </location>
</feature>
<protein>
    <submittedName>
        <fullName evidence="2">Uncharacterized protein</fullName>
    </submittedName>
</protein>
<sequence length="246" mass="26543">MGKRKKNRTDQPPRDPAQGHVYVHRPRCGHVLPPAGHLLRAATRGGHGGGALEPRGGARDGDPAGVLEAELLLGLPQQLPEQRVVEVHHRHHVPHRFPGLGPADVHRHLPLGRRRLPGVLQQPVLPAAAAVAQEPHPPRQRPPPREHPQRVEPRHDVMAVVVVVLLLLGADHRRSRRGGDVATSGARLQAEVPAAAAAPAVAERPAPDAEQLPAEPEPSVPPREHPARARARERAGAFAQRSRLSC</sequence>